<evidence type="ECO:0000313" key="2">
    <source>
        <dbReference type="Proteomes" id="UP000477951"/>
    </source>
</evidence>
<keyword evidence="1" id="KW-0067">ATP-binding</keyword>
<protein>
    <submittedName>
        <fullName evidence="1">ATP-binding protein</fullName>
    </submittedName>
</protein>
<dbReference type="Proteomes" id="UP000477951">
    <property type="component" value="Unassembled WGS sequence"/>
</dbReference>
<sequence length="1100" mass="118359">MSKLASIVSIDRRFARSARLDADLNGTPPLVGYVLQASVAKALRTLGESQRDQHQSAYTWTGPYGGGKSSAALLLANLVAGTKKNRKIARDIAGEPLATLFNQAFPETSGPWKVVAVTGSRTRLRDAIVEGARSALDWSQENAPVFAASDDRLIKALIAGGEGASSGTLLILDELGKLLEHEALEGGDVHLLQDLAEHASRSSGRLVVIGILHQSFDQYTARAARDARQEWRKVQGRYQDIAFLSGADETVALLGRAIATESHDASGSRVVAEAVAKRRPTDVDVLADALSQTWPLNPVSALLLGPISRARFAQNERSVFGFLSSAEPSGFKEFLETTDVEGGTYDPAMLWDYLAANFGMALTAGVDGNRFSLAFEAIERAGVKGTSLHVALTKAAAIIEFFRNGSGVVLADDFLNASVPGYAAKAIGAAIKDLVDWAILIRQPRLGGYALFAGSDFDLEEAISRAIQPADSLELADIPRRVGLGFATAKRHYFQKGALRTFEIALQVVGQNDTIESLTSGILGRPVHGSGLLLLLLGDGSLTAQSVNQLAQKAAKALKTEKRVIAVGGTNDSFALRSTAAELLAVERVFREHPQLEGDRIARREIAARQSHCIDQLHRALETAFENASWFLAPQPSQAVRAPLTVVASALADAGFSKAPIIKSELLQRDKPSSNSMAALRELAHAMVNSHAHEQLGMTQYPAELGLYLTLLRPFGLHKEIDAGVFGFSEPDDSLAGASLRPAWDVIDLAGEKPLDAVYAEWARPPYGIKAGVMPVLALAYMLAKRESVAVYIDGVYQTAVDDVVVDKLLQKPGLFRLRRIDRSVRETAFLSGLAQLLGVAHHGTSLPVAAALFQRFEELSQFSKRTTNLDPLAVKIRGIVMKADDPERLLFDDLPAALGEALAPETVYHALQAVEASYPALLEELRQALAKALGIDAVSFGGIAERAALLKGLTNDYNFDAFADRVAAMELGKGDIESTVSVLLHRPARNWSDRDRQEALTEIARYGRRFRELEALAIVRDRRSQTEALALVVGLDPKTPPLMRSFELSEGEKVAAAGIADRLVASLRSENKSGRLQLAALARAVAMMAADSEDEVGGQ</sequence>
<keyword evidence="1" id="KW-0547">Nucleotide-binding</keyword>
<proteinExistence type="predicted"/>
<reference evidence="1 2" key="1">
    <citation type="submission" date="2019-12" db="EMBL/GenBank/DDBJ databases">
        <title>Whole-genome sequencing of Allorhizobium vitis.</title>
        <authorList>
            <person name="Gan H.M."/>
            <person name="Szegedi E."/>
            <person name="Burr T."/>
            <person name="Savka M.A."/>
        </authorList>
    </citation>
    <scope>NUCLEOTIDE SEQUENCE [LARGE SCALE GENOMIC DNA]</scope>
    <source>
        <strain evidence="1 2">CG516</strain>
    </source>
</reference>
<comment type="caution">
    <text evidence="1">The sequence shown here is derived from an EMBL/GenBank/DDBJ whole genome shotgun (WGS) entry which is preliminary data.</text>
</comment>
<organism evidence="1 2">
    <name type="scientific">Agrobacterium vitis</name>
    <name type="common">Rhizobium vitis</name>
    <dbReference type="NCBI Taxonomy" id="373"/>
    <lineage>
        <taxon>Bacteria</taxon>
        <taxon>Pseudomonadati</taxon>
        <taxon>Pseudomonadota</taxon>
        <taxon>Alphaproteobacteria</taxon>
        <taxon>Hyphomicrobiales</taxon>
        <taxon>Rhizobiaceae</taxon>
        <taxon>Rhizobium/Agrobacterium group</taxon>
        <taxon>Agrobacterium</taxon>
    </lineage>
</organism>
<accession>A0A6L6VFU2</accession>
<dbReference type="GO" id="GO:0005524">
    <property type="term" value="F:ATP binding"/>
    <property type="evidence" value="ECO:0007669"/>
    <property type="project" value="UniProtKB-KW"/>
</dbReference>
<evidence type="ECO:0000313" key="1">
    <source>
        <dbReference type="EMBL" id="MUZ74486.1"/>
    </source>
</evidence>
<dbReference type="EMBL" id="WPHR01000016">
    <property type="protein sequence ID" value="MUZ74486.1"/>
    <property type="molecule type" value="Genomic_DNA"/>
</dbReference>
<dbReference type="RefSeq" id="WP_156615479.1">
    <property type="nucleotide sequence ID" value="NZ_WPHR01000016.1"/>
</dbReference>
<gene>
    <name evidence="1" type="ORF">GOZ90_17495</name>
</gene>
<dbReference type="AlphaFoldDB" id="A0A6L6VFU2"/>
<name>A0A6L6VFU2_AGRVI</name>